<protein>
    <recommendedName>
        <fullName evidence="5">EKC/KEOPS complex subunit BUD32</fullName>
        <ecNumber evidence="3">2.7.11.1</ecNumber>
    </recommendedName>
    <alternativeName>
        <fullName evidence="11 12">Atypical Serine/threonine protein kinase BUD32</fullName>
    </alternativeName>
    <alternativeName>
        <fullName evidence="4">EKC/KEOPS complex subunit bud32</fullName>
    </alternativeName>
</protein>
<evidence type="ECO:0000256" key="13">
    <source>
        <dbReference type="ARBA" id="ARBA00047899"/>
    </source>
</evidence>
<comment type="caution">
    <text evidence="16">The sequence shown here is derived from an EMBL/GenBank/DDBJ whole genome shotgun (WGS) entry which is preliminary data.</text>
</comment>
<evidence type="ECO:0000256" key="6">
    <source>
        <dbReference type="ARBA" id="ARBA00022527"/>
    </source>
</evidence>
<sequence length="440" mass="49471">MRSLRLPTSVFLRSNPAWTGPRFRQLHLHLHKQNPSTSHDAVRASFSTSSKAVVEELPKDAVVQEEDVPGYNARDYYPVNIGEVLQDRYRVAAKLGYGVGSTVWLCRDLTKNGADALRTIKVCTASEPSALLNAQADREIAVAEHVATVEGEHPGRNYIRLVQDHFRITSPYGTTHCCLVYRPLGMNFTDLRDMFPGRSLDVPLFKQTLNVVLTGLDFLHQAGVVHTDISPNNILLGIHDPGLLERIEQAEVDFPVPRKTLPDRTVYHSRLLPITHGVPAISDFGMARIGDNHRGDIMPEVYRAPEVILGMEWSYAVDIWAVGVMLWDLLEGRSRFSGQRRPQPGPSADEQHLAEMVSLLGPPPQAFLQRSAACSKYWDAQGRWIAPTPVPAQSLWTREDKLSGEEKDRFVAFAQRLLCWLPEERASATDLLWDKFLYQP</sequence>
<evidence type="ECO:0000256" key="10">
    <source>
        <dbReference type="ARBA" id="ARBA00022840"/>
    </source>
</evidence>
<dbReference type="GO" id="GO:0000245">
    <property type="term" value="P:spliceosomal complex assembly"/>
    <property type="evidence" value="ECO:0007669"/>
    <property type="project" value="TreeGrafter"/>
</dbReference>
<evidence type="ECO:0000256" key="12">
    <source>
        <dbReference type="ARBA" id="ARBA00033194"/>
    </source>
</evidence>
<dbReference type="InterPro" id="IPR051334">
    <property type="entry name" value="SRPK"/>
</dbReference>
<accession>A0A167XRD4</accession>
<dbReference type="GO" id="GO:0004674">
    <property type="term" value="F:protein serine/threonine kinase activity"/>
    <property type="evidence" value="ECO:0007669"/>
    <property type="project" value="UniProtKB-KW"/>
</dbReference>
<evidence type="ECO:0000256" key="2">
    <source>
        <dbReference type="ARBA" id="ARBA00011534"/>
    </source>
</evidence>
<evidence type="ECO:0000313" key="17">
    <source>
        <dbReference type="Proteomes" id="UP000076874"/>
    </source>
</evidence>
<dbReference type="PROSITE" id="PS00109">
    <property type="entry name" value="PROTEIN_KINASE_TYR"/>
    <property type="match status" value="1"/>
</dbReference>
<evidence type="ECO:0000256" key="5">
    <source>
        <dbReference type="ARBA" id="ARBA00019973"/>
    </source>
</evidence>
<dbReference type="SUPFAM" id="SSF56112">
    <property type="entry name" value="Protein kinase-like (PK-like)"/>
    <property type="match status" value="1"/>
</dbReference>
<evidence type="ECO:0000256" key="1">
    <source>
        <dbReference type="ARBA" id="ARBA00003747"/>
    </source>
</evidence>
<dbReference type="Gene3D" id="3.30.200.20">
    <property type="entry name" value="Phosphorylase Kinase, domain 1"/>
    <property type="match status" value="1"/>
</dbReference>
<dbReference type="EC" id="2.7.11.1" evidence="3"/>
<evidence type="ECO:0000256" key="14">
    <source>
        <dbReference type="ARBA" id="ARBA00048679"/>
    </source>
</evidence>
<dbReference type="Pfam" id="PF00069">
    <property type="entry name" value="Pkinase"/>
    <property type="match status" value="1"/>
</dbReference>
<dbReference type="EMBL" id="AZHD01000003">
    <property type="protein sequence ID" value="OAA65294.1"/>
    <property type="molecule type" value="Genomic_DNA"/>
</dbReference>
<keyword evidence="9 16" id="KW-0418">Kinase</keyword>
<dbReference type="InterPro" id="IPR000719">
    <property type="entry name" value="Prot_kinase_dom"/>
</dbReference>
<organism evidence="16 17">
    <name type="scientific">Niveomyces insectorum RCEF 264</name>
    <dbReference type="NCBI Taxonomy" id="1081102"/>
    <lineage>
        <taxon>Eukaryota</taxon>
        <taxon>Fungi</taxon>
        <taxon>Dikarya</taxon>
        <taxon>Ascomycota</taxon>
        <taxon>Pezizomycotina</taxon>
        <taxon>Sordariomycetes</taxon>
        <taxon>Hypocreomycetidae</taxon>
        <taxon>Hypocreales</taxon>
        <taxon>Cordycipitaceae</taxon>
        <taxon>Niveomyces</taxon>
    </lineage>
</organism>
<dbReference type="PROSITE" id="PS50011">
    <property type="entry name" value="PROTEIN_KINASE_DOM"/>
    <property type="match status" value="1"/>
</dbReference>
<evidence type="ECO:0000256" key="11">
    <source>
        <dbReference type="ARBA" id="ARBA00030980"/>
    </source>
</evidence>
<evidence type="ECO:0000256" key="3">
    <source>
        <dbReference type="ARBA" id="ARBA00012513"/>
    </source>
</evidence>
<dbReference type="GO" id="GO:0005524">
    <property type="term" value="F:ATP binding"/>
    <property type="evidence" value="ECO:0007669"/>
    <property type="project" value="UniProtKB-KW"/>
</dbReference>
<dbReference type="InterPro" id="IPR011009">
    <property type="entry name" value="Kinase-like_dom_sf"/>
</dbReference>
<evidence type="ECO:0000256" key="7">
    <source>
        <dbReference type="ARBA" id="ARBA00022679"/>
    </source>
</evidence>
<reference evidence="16 17" key="1">
    <citation type="journal article" date="2016" name="Genome Biol. Evol.">
        <title>Divergent and convergent evolution of fungal pathogenicity.</title>
        <authorList>
            <person name="Shang Y."/>
            <person name="Xiao G."/>
            <person name="Zheng P."/>
            <person name="Cen K."/>
            <person name="Zhan S."/>
            <person name="Wang C."/>
        </authorList>
    </citation>
    <scope>NUCLEOTIDE SEQUENCE [LARGE SCALE GENOMIC DNA]</scope>
    <source>
        <strain evidence="16 17">RCEF 264</strain>
    </source>
</reference>
<keyword evidence="8" id="KW-0547">Nucleotide-binding</keyword>
<dbReference type="Proteomes" id="UP000076874">
    <property type="component" value="Unassembled WGS sequence"/>
</dbReference>
<keyword evidence="6" id="KW-0723">Serine/threonine-protein kinase</keyword>
<keyword evidence="17" id="KW-1185">Reference proteome</keyword>
<dbReference type="Gene3D" id="1.10.510.10">
    <property type="entry name" value="Transferase(Phosphotransferase) domain 1"/>
    <property type="match status" value="1"/>
</dbReference>
<dbReference type="GO" id="GO:0005634">
    <property type="term" value="C:nucleus"/>
    <property type="evidence" value="ECO:0007669"/>
    <property type="project" value="TreeGrafter"/>
</dbReference>
<comment type="function">
    <text evidence="1">Component of the EKC/KEOPS complex that is required for the formation of a threonylcarbamoyl group on adenosine at position 37 (t(6)A37) in tRNAs that read codons beginning with adenine. The complex is probably involved in the transfer of the threonylcarbamoyl moiety of threonylcarbamoyl-AMP (TC-AMP) to the N6 group of A37. BUD32 has ATPase activity in the context of the EKC/KEOPS complex and likely plays a supporting role to the catalytic subunit KAE1. The EKC/KEOPS complex also promotes both telomere uncapping and telomere elongation. The complex is required for efficient recruitment of transcriptional coactivators.</text>
</comment>
<feature type="domain" description="Protein kinase" evidence="15">
    <location>
        <begin position="89"/>
        <end position="437"/>
    </location>
</feature>
<dbReference type="GO" id="GO:0005737">
    <property type="term" value="C:cytoplasm"/>
    <property type="evidence" value="ECO:0007669"/>
    <property type="project" value="TreeGrafter"/>
</dbReference>
<dbReference type="AlphaFoldDB" id="A0A167XRD4"/>
<evidence type="ECO:0000259" key="15">
    <source>
        <dbReference type="PROSITE" id="PS50011"/>
    </source>
</evidence>
<dbReference type="PANTHER" id="PTHR47634">
    <property type="entry name" value="PROTEIN KINASE DOMAIN-CONTAINING PROTEIN-RELATED"/>
    <property type="match status" value="1"/>
</dbReference>
<evidence type="ECO:0000313" key="16">
    <source>
        <dbReference type="EMBL" id="OAA65294.1"/>
    </source>
</evidence>
<dbReference type="GO" id="GO:0050684">
    <property type="term" value="P:regulation of mRNA processing"/>
    <property type="evidence" value="ECO:0007669"/>
    <property type="project" value="TreeGrafter"/>
</dbReference>
<keyword evidence="10" id="KW-0067">ATP-binding</keyword>
<dbReference type="PANTHER" id="PTHR47634:SF9">
    <property type="entry name" value="PROTEIN KINASE DOMAIN-CONTAINING PROTEIN-RELATED"/>
    <property type="match status" value="1"/>
</dbReference>
<dbReference type="SMART" id="SM00220">
    <property type="entry name" value="S_TKc"/>
    <property type="match status" value="1"/>
</dbReference>
<evidence type="ECO:0000256" key="9">
    <source>
        <dbReference type="ARBA" id="ARBA00022777"/>
    </source>
</evidence>
<comment type="catalytic activity">
    <reaction evidence="13">
        <text>L-threonyl-[protein] + ATP = O-phospho-L-threonyl-[protein] + ADP + H(+)</text>
        <dbReference type="Rhea" id="RHEA:46608"/>
        <dbReference type="Rhea" id="RHEA-COMP:11060"/>
        <dbReference type="Rhea" id="RHEA-COMP:11605"/>
        <dbReference type="ChEBI" id="CHEBI:15378"/>
        <dbReference type="ChEBI" id="CHEBI:30013"/>
        <dbReference type="ChEBI" id="CHEBI:30616"/>
        <dbReference type="ChEBI" id="CHEBI:61977"/>
        <dbReference type="ChEBI" id="CHEBI:456216"/>
        <dbReference type="EC" id="2.7.11.1"/>
    </reaction>
</comment>
<dbReference type="OrthoDB" id="4864229at2759"/>
<name>A0A167XRD4_9HYPO</name>
<evidence type="ECO:0000256" key="4">
    <source>
        <dbReference type="ARBA" id="ARBA00013948"/>
    </source>
</evidence>
<comment type="subunit">
    <text evidence="2">Component of the EKC/KEOPS complex composed of at least BUD32, CGI121, GON7, KAE1 and PCC1; the whole complex dimerizes.</text>
</comment>
<dbReference type="InterPro" id="IPR008266">
    <property type="entry name" value="Tyr_kinase_AS"/>
</dbReference>
<evidence type="ECO:0000256" key="8">
    <source>
        <dbReference type="ARBA" id="ARBA00022741"/>
    </source>
</evidence>
<comment type="catalytic activity">
    <reaction evidence="14">
        <text>L-seryl-[protein] + ATP = O-phospho-L-seryl-[protein] + ADP + H(+)</text>
        <dbReference type="Rhea" id="RHEA:17989"/>
        <dbReference type="Rhea" id="RHEA-COMP:9863"/>
        <dbReference type="Rhea" id="RHEA-COMP:11604"/>
        <dbReference type="ChEBI" id="CHEBI:15378"/>
        <dbReference type="ChEBI" id="CHEBI:29999"/>
        <dbReference type="ChEBI" id="CHEBI:30616"/>
        <dbReference type="ChEBI" id="CHEBI:83421"/>
        <dbReference type="ChEBI" id="CHEBI:456216"/>
        <dbReference type="EC" id="2.7.11.1"/>
    </reaction>
</comment>
<dbReference type="STRING" id="1081102.A0A167XRD4"/>
<keyword evidence="7" id="KW-0808">Transferase</keyword>
<proteinExistence type="predicted"/>
<gene>
    <name evidence="16" type="ORF">SPI_02081</name>
</gene>